<keyword evidence="7 8" id="KW-0472">Membrane</keyword>
<feature type="transmembrane region" description="Helical" evidence="8">
    <location>
        <begin position="260"/>
        <end position="278"/>
    </location>
</feature>
<evidence type="ECO:0000256" key="6">
    <source>
        <dbReference type="ARBA" id="ARBA00022989"/>
    </source>
</evidence>
<feature type="domain" description="Glycosyltransferase RgtA/B/C/D-like" evidence="9">
    <location>
        <begin position="70"/>
        <end position="218"/>
    </location>
</feature>
<dbReference type="EMBL" id="JAHCTB010000004">
    <property type="protein sequence ID" value="MBT0608574.1"/>
    <property type="molecule type" value="Genomic_DNA"/>
</dbReference>
<keyword evidence="11" id="KW-1185">Reference proteome</keyword>
<dbReference type="GO" id="GO:0016757">
    <property type="term" value="F:glycosyltransferase activity"/>
    <property type="evidence" value="ECO:0007669"/>
    <property type="project" value="UniProtKB-KW"/>
</dbReference>
<name>A0ABS5S5W6_9FLAO</name>
<evidence type="ECO:0000256" key="8">
    <source>
        <dbReference type="SAM" id="Phobius"/>
    </source>
</evidence>
<feature type="transmembrane region" description="Helical" evidence="8">
    <location>
        <begin position="114"/>
        <end position="133"/>
    </location>
</feature>
<keyword evidence="3 10" id="KW-0328">Glycosyltransferase</keyword>
<evidence type="ECO:0000259" key="9">
    <source>
        <dbReference type="Pfam" id="PF13231"/>
    </source>
</evidence>
<comment type="caution">
    <text evidence="10">The sequence shown here is derived from an EMBL/GenBank/DDBJ whole genome shotgun (WGS) entry which is preliminary data.</text>
</comment>
<feature type="transmembrane region" description="Helical" evidence="8">
    <location>
        <begin position="89"/>
        <end position="108"/>
    </location>
</feature>
<evidence type="ECO:0000313" key="10">
    <source>
        <dbReference type="EMBL" id="MBT0608574.1"/>
    </source>
</evidence>
<dbReference type="Proteomes" id="UP001297092">
    <property type="component" value="Unassembled WGS sequence"/>
</dbReference>
<feature type="transmembrane region" description="Helical" evidence="8">
    <location>
        <begin position="294"/>
        <end position="313"/>
    </location>
</feature>
<keyword evidence="6 8" id="KW-1133">Transmembrane helix</keyword>
<evidence type="ECO:0000256" key="3">
    <source>
        <dbReference type="ARBA" id="ARBA00022676"/>
    </source>
</evidence>
<feature type="transmembrane region" description="Helical" evidence="8">
    <location>
        <begin position="164"/>
        <end position="194"/>
    </location>
</feature>
<protein>
    <submittedName>
        <fullName evidence="10">Glycosyltransferase family 39 protein</fullName>
        <ecNumber evidence="10">2.4.-.-</ecNumber>
    </submittedName>
</protein>
<feature type="transmembrane region" description="Helical" evidence="8">
    <location>
        <begin position="206"/>
        <end position="224"/>
    </location>
</feature>
<evidence type="ECO:0000256" key="7">
    <source>
        <dbReference type="ARBA" id="ARBA00023136"/>
    </source>
</evidence>
<evidence type="ECO:0000313" key="11">
    <source>
        <dbReference type="Proteomes" id="UP001297092"/>
    </source>
</evidence>
<feature type="transmembrane region" description="Helical" evidence="8">
    <location>
        <begin position="348"/>
        <end position="365"/>
    </location>
</feature>
<evidence type="ECO:0000256" key="5">
    <source>
        <dbReference type="ARBA" id="ARBA00022692"/>
    </source>
</evidence>
<gene>
    <name evidence="10" type="ORF">KIV10_10295</name>
</gene>
<dbReference type="RefSeq" id="WP_214113436.1">
    <property type="nucleotide sequence ID" value="NZ_JAHCTB010000004.1"/>
</dbReference>
<evidence type="ECO:0000256" key="4">
    <source>
        <dbReference type="ARBA" id="ARBA00022679"/>
    </source>
</evidence>
<evidence type="ECO:0000256" key="2">
    <source>
        <dbReference type="ARBA" id="ARBA00022475"/>
    </source>
</evidence>
<keyword evidence="4 10" id="KW-0808">Transferase</keyword>
<dbReference type="PANTHER" id="PTHR33908:SF11">
    <property type="entry name" value="MEMBRANE PROTEIN"/>
    <property type="match status" value="1"/>
</dbReference>
<dbReference type="Pfam" id="PF13231">
    <property type="entry name" value="PMT_2"/>
    <property type="match status" value="1"/>
</dbReference>
<proteinExistence type="predicted"/>
<keyword evidence="2" id="KW-1003">Cell membrane</keyword>
<accession>A0ABS5S5W6</accession>
<dbReference type="EC" id="2.4.-.-" evidence="10"/>
<dbReference type="InterPro" id="IPR038731">
    <property type="entry name" value="RgtA/B/C-like"/>
</dbReference>
<sequence length="479" mass="55824">MSFLKFLKKIVVSEKAKYLFPIYLYLIIEYFLTLDIPFFWDALSKFWRANWIFENNFSSFIVPSTMNSGHPPLWITSLALIWKIFGRSLWVSRLLLLLVTMGVFYQLFILAKSLFAKNVSMLLFFFICLEPTLLAQTTSLNNDMLLLFFTLLGCNAILKNKSLLLAIALAGALLTNLRGVYIFFALGICHWVLYRNHYIKSSKTQLFAYVSGLITFLLFAIYQYHEIGWAIITKQTNFAKHREVATFQSIAKNVLVYIKFYLDFGRVFIIVPLSILLLKYRKQAIRFNGETHKTFLMLIVFVIVFFFGIVPFSNPAGPRYLMIAYILAMILFVNLFYDEKNQINIKKWLIPVVSIGLISGHFWIYPPKIAQAWDSSFAHLNYFSIEKKMLKYIDNHNIPKGQIGTYVRINTTENTALENSANFSYFPYPDINKDKYIIMSNIENTMTDETLDIIFKTWSLKQEYSQLGVFIALYENPNL</sequence>
<feature type="transmembrane region" description="Helical" evidence="8">
    <location>
        <begin position="319"/>
        <end position="336"/>
    </location>
</feature>
<feature type="transmembrane region" description="Helical" evidence="8">
    <location>
        <begin position="140"/>
        <end position="158"/>
    </location>
</feature>
<dbReference type="InterPro" id="IPR050297">
    <property type="entry name" value="LipidA_mod_glycosyltrf_83"/>
</dbReference>
<dbReference type="PANTHER" id="PTHR33908">
    <property type="entry name" value="MANNOSYLTRANSFERASE YKCB-RELATED"/>
    <property type="match status" value="1"/>
</dbReference>
<reference evidence="10 11" key="1">
    <citation type="submission" date="2021-05" db="EMBL/GenBank/DDBJ databases">
        <title>Aequorivita echinoideorum JCM 30378 genome.</title>
        <authorList>
            <person name="Zhang H."/>
            <person name="Li C."/>
        </authorList>
    </citation>
    <scope>NUCLEOTIDE SEQUENCE [LARGE SCALE GENOMIC DNA]</scope>
    <source>
        <strain evidence="10 11">JCM30378</strain>
    </source>
</reference>
<feature type="transmembrane region" description="Helical" evidence="8">
    <location>
        <begin position="60"/>
        <end position="82"/>
    </location>
</feature>
<evidence type="ECO:0000256" key="1">
    <source>
        <dbReference type="ARBA" id="ARBA00004651"/>
    </source>
</evidence>
<comment type="subcellular location">
    <subcellularLocation>
        <location evidence="1">Cell membrane</location>
        <topology evidence="1">Multi-pass membrane protein</topology>
    </subcellularLocation>
</comment>
<feature type="transmembrane region" description="Helical" evidence="8">
    <location>
        <begin position="20"/>
        <end position="40"/>
    </location>
</feature>
<organism evidence="10 11">
    <name type="scientific">Aequorivita echinoideorum</name>
    <dbReference type="NCBI Taxonomy" id="1549647"/>
    <lineage>
        <taxon>Bacteria</taxon>
        <taxon>Pseudomonadati</taxon>
        <taxon>Bacteroidota</taxon>
        <taxon>Flavobacteriia</taxon>
        <taxon>Flavobacteriales</taxon>
        <taxon>Flavobacteriaceae</taxon>
        <taxon>Aequorivita</taxon>
    </lineage>
</organism>
<keyword evidence="5 8" id="KW-0812">Transmembrane</keyword>